<evidence type="ECO:0000313" key="2">
    <source>
        <dbReference type="Proteomes" id="UP000644020"/>
    </source>
</evidence>
<accession>A0A918W6A8</accession>
<sequence>MRPAASAAATAVRTVRAVRPRAARVRTVRVSVMWVPWFSRSGAAVGGEDHGGCGEVERVRTG</sequence>
<name>A0A918W6A8_9ACTN</name>
<gene>
    <name evidence="1" type="ORF">GCM10010305_09550</name>
</gene>
<dbReference type="AlphaFoldDB" id="A0A918W6A8"/>
<dbReference type="EMBL" id="BMUL01000002">
    <property type="protein sequence ID" value="GHA69473.1"/>
    <property type="molecule type" value="Genomic_DNA"/>
</dbReference>
<keyword evidence="2" id="KW-1185">Reference proteome</keyword>
<comment type="caution">
    <text evidence="1">The sequence shown here is derived from an EMBL/GenBank/DDBJ whole genome shotgun (WGS) entry which is preliminary data.</text>
</comment>
<protein>
    <submittedName>
        <fullName evidence="1">Uncharacterized protein</fullName>
    </submittedName>
</protein>
<reference evidence="1" key="2">
    <citation type="submission" date="2020-09" db="EMBL/GenBank/DDBJ databases">
        <authorList>
            <person name="Sun Q."/>
            <person name="Ohkuma M."/>
        </authorList>
    </citation>
    <scope>NUCLEOTIDE SEQUENCE</scope>
    <source>
        <strain evidence="1">JCM 4518</strain>
    </source>
</reference>
<organism evidence="1 2">
    <name type="scientific">Streptomyces termitum</name>
    <dbReference type="NCBI Taxonomy" id="67368"/>
    <lineage>
        <taxon>Bacteria</taxon>
        <taxon>Bacillati</taxon>
        <taxon>Actinomycetota</taxon>
        <taxon>Actinomycetes</taxon>
        <taxon>Kitasatosporales</taxon>
        <taxon>Streptomycetaceae</taxon>
        <taxon>Streptomyces</taxon>
    </lineage>
</organism>
<proteinExistence type="predicted"/>
<dbReference type="Proteomes" id="UP000644020">
    <property type="component" value="Unassembled WGS sequence"/>
</dbReference>
<evidence type="ECO:0000313" key="1">
    <source>
        <dbReference type="EMBL" id="GHA69473.1"/>
    </source>
</evidence>
<reference evidence="1" key="1">
    <citation type="journal article" date="2014" name="Int. J. Syst. Evol. Microbiol.">
        <title>Complete genome sequence of Corynebacterium casei LMG S-19264T (=DSM 44701T), isolated from a smear-ripened cheese.</title>
        <authorList>
            <consortium name="US DOE Joint Genome Institute (JGI-PGF)"/>
            <person name="Walter F."/>
            <person name="Albersmeier A."/>
            <person name="Kalinowski J."/>
            <person name="Ruckert C."/>
        </authorList>
    </citation>
    <scope>NUCLEOTIDE SEQUENCE</scope>
    <source>
        <strain evidence="1">JCM 4518</strain>
    </source>
</reference>